<keyword evidence="8" id="KW-1185">Reference proteome</keyword>
<organism evidence="7 8">
    <name type="scientific">Eumeta variegata</name>
    <name type="common">Bagworm moth</name>
    <name type="synonym">Eumeta japonica</name>
    <dbReference type="NCBI Taxonomy" id="151549"/>
    <lineage>
        <taxon>Eukaryota</taxon>
        <taxon>Metazoa</taxon>
        <taxon>Ecdysozoa</taxon>
        <taxon>Arthropoda</taxon>
        <taxon>Hexapoda</taxon>
        <taxon>Insecta</taxon>
        <taxon>Pterygota</taxon>
        <taxon>Neoptera</taxon>
        <taxon>Endopterygota</taxon>
        <taxon>Lepidoptera</taxon>
        <taxon>Glossata</taxon>
        <taxon>Ditrysia</taxon>
        <taxon>Tineoidea</taxon>
        <taxon>Psychidae</taxon>
        <taxon>Oiketicinae</taxon>
        <taxon>Eumeta</taxon>
    </lineage>
</organism>
<evidence type="ECO:0000256" key="5">
    <source>
        <dbReference type="PROSITE-ProRule" id="PRU00043"/>
    </source>
</evidence>
<gene>
    <name evidence="7" type="ORF">EVAR_7609_1</name>
</gene>
<keyword evidence="2" id="KW-0677">Repeat</keyword>
<keyword evidence="3 5" id="KW-0106">Calcium</keyword>
<name>A0A4C1TJB6_EUMVA</name>
<dbReference type="PANTHER" id="PTHR24027">
    <property type="entry name" value="CADHERIN-23"/>
    <property type="match status" value="1"/>
</dbReference>
<keyword evidence="4" id="KW-0472">Membrane</keyword>
<reference evidence="7 8" key="1">
    <citation type="journal article" date="2019" name="Commun. Biol.">
        <title>The bagworm genome reveals a unique fibroin gene that provides high tensile strength.</title>
        <authorList>
            <person name="Kono N."/>
            <person name="Nakamura H."/>
            <person name="Ohtoshi R."/>
            <person name="Tomita M."/>
            <person name="Numata K."/>
            <person name="Arakawa K."/>
        </authorList>
    </citation>
    <scope>NUCLEOTIDE SEQUENCE [LARGE SCALE GENOMIC DNA]</scope>
</reference>
<dbReference type="PANTHER" id="PTHR24027:SF438">
    <property type="entry name" value="CADHERIN 23"/>
    <property type="match status" value="1"/>
</dbReference>
<dbReference type="GO" id="GO:0005509">
    <property type="term" value="F:calcium ion binding"/>
    <property type="evidence" value="ECO:0007669"/>
    <property type="project" value="UniProtKB-UniRule"/>
</dbReference>
<proteinExistence type="predicted"/>
<evidence type="ECO:0000256" key="4">
    <source>
        <dbReference type="ARBA" id="ARBA00023136"/>
    </source>
</evidence>
<dbReference type="GO" id="GO:0007156">
    <property type="term" value="P:homophilic cell adhesion via plasma membrane adhesion molecules"/>
    <property type="evidence" value="ECO:0007669"/>
    <property type="project" value="InterPro"/>
</dbReference>
<comment type="caution">
    <text evidence="7">The sequence shown here is derived from an EMBL/GenBank/DDBJ whole genome shotgun (WGS) entry which is preliminary data.</text>
</comment>
<evidence type="ECO:0000313" key="7">
    <source>
        <dbReference type="EMBL" id="GBP14174.1"/>
    </source>
</evidence>
<dbReference type="OrthoDB" id="6606209at2759"/>
<feature type="domain" description="Cadherin" evidence="6">
    <location>
        <begin position="139"/>
        <end position="257"/>
    </location>
</feature>
<dbReference type="GO" id="GO:0045296">
    <property type="term" value="F:cadherin binding"/>
    <property type="evidence" value="ECO:0007669"/>
    <property type="project" value="TreeGrafter"/>
</dbReference>
<evidence type="ECO:0000259" key="6">
    <source>
        <dbReference type="PROSITE" id="PS50268"/>
    </source>
</evidence>
<dbReference type="InterPro" id="IPR039808">
    <property type="entry name" value="Cadherin"/>
</dbReference>
<protein>
    <recommendedName>
        <fullName evidence="6">Cadherin domain-containing protein</fullName>
    </recommendedName>
</protein>
<dbReference type="STRING" id="151549.A0A4C1TJB6"/>
<dbReference type="GO" id="GO:0008013">
    <property type="term" value="F:beta-catenin binding"/>
    <property type="evidence" value="ECO:0007669"/>
    <property type="project" value="TreeGrafter"/>
</dbReference>
<evidence type="ECO:0000256" key="3">
    <source>
        <dbReference type="ARBA" id="ARBA00022837"/>
    </source>
</evidence>
<evidence type="ECO:0000256" key="2">
    <source>
        <dbReference type="ARBA" id="ARBA00022737"/>
    </source>
</evidence>
<sequence>MGHDDHLLFGGSHPSLLLHVLCCVLEDLDNIWMPLDLTILDTARGEIYRGNTVSIQGIVSAAHSGEVPINRGPYFEVEHQDSQFILRLNDNFTDYEEYETSQVMSLRVVFSCTSTASNYNLLIFISITDTNNNSPRFLPADSFELTVTPPLSPGYQLTGCGYDIVARDIDLTNYAIIFGIEENDYFEISYANVDPDDEKNHHAMLRTKAFVRSLPEPLTLQISATDVDNTNDPPRTTYGTLTLISDDRFQLPDEPQFNEAFYLATYTWDHNLIMDQTISLRQGFDAQVEFGLSGEHADNFQVTADSDGVLTVQVRSQLPAAVVYEETHIYLVVTADRELTTGASATIIVKLPEPRILSFEEEMYRGTIEFGVLNLNTITLTAGYQDDVQFSLSGDYSTMFSTSNVGNLVTINLQEPLAESIILENNFLVLTLEATGLNAVPTRAIIVLDIIKEDEIIPLFSQNIYSGTLNETTLDLETIYLAQGYEDSVIFSLEGAHSEWFVAQSLGNSVTIALRSQIPAEVLDENSFLAFTVKATRDLLEAHATVTISIIDDSVVEVLRFEQITYTGSIEQNAVVLNPIILTEDLSRYFVLNVNGQTLSLQKEGTIPENIMNEIDFIILEIHANAPESIPGYAVIVLTLEEILKPTFNRPYYTGYYNETDGLLIEQQIIVENYDEDVILSLEGDHAQWFTLGLSGNTIEISLYNTIPDEVVDDNMILTFTIKATRGTLNTESTIIISLLKDHITNVLRFERIAYLGSIVESQVVLDDIILTDGYSNEVHFDLRGDLSSYFTLNVNDGLITLSKEEPLPEEILNDKALVVLELYAEAPESVSGHTTIILELSNIVAPRFNQPYYIVQYNETEGLIHENQIILEDYDSTATISLEGEPTVINVLRFEQINYIGTLENNTVDLKQIVLAKGYSNDNLQFALDGELAEYFTINVNERLVTLQNDVAIPEEILNEAKFIVLELHATAYDSVPGYTVIILESKTLPRAELEFNRLFYVGQYNETDGLSFDMTIHLEQGYEDSVRFELEGDHSQWFDIDNLGNEVIISLNNNIPSDVLTNNRFLVFSIKASLDTLSTEAVIIINLLQDLPEVDVLRFEQINYEGTIEEDLVILDPIVLTEGYRSDFAFSLHGGLSSYFELNVADRVVTLSKSRTIPEEILNNVNVIVLELHATAPETVSGYATIILSLSRESAASSLAFNQVYYTGQYGTQEGLLIDTPIYLQRGFDSSVTFELEGAHANWFVLQSNENVVTISPDGALPTEVLANNRFLVFTVKARQGSLEAEATVIIEILDEQIVLSEGYRADVVFLCMEISHRISKCMPESRDLTKSRTIPDELLDGINVIVLELHATAPETITGYDDRSQRVIRPP</sequence>
<dbReference type="InterPro" id="IPR002126">
    <property type="entry name" value="Cadherin-like_dom"/>
</dbReference>
<dbReference type="Proteomes" id="UP000299102">
    <property type="component" value="Unassembled WGS sequence"/>
</dbReference>
<accession>A0A4C1TJB6</accession>
<dbReference type="GO" id="GO:0016477">
    <property type="term" value="P:cell migration"/>
    <property type="evidence" value="ECO:0007669"/>
    <property type="project" value="TreeGrafter"/>
</dbReference>
<dbReference type="GO" id="GO:0016342">
    <property type="term" value="C:catenin complex"/>
    <property type="evidence" value="ECO:0007669"/>
    <property type="project" value="TreeGrafter"/>
</dbReference>
<dbReference type="PROSITE" id="PS50268">
    <property type="entry name" value="CADHERIN_2"/>
    <property type="match status" value="1"/>
</dbReference>
<comment type="subcellular location">
    <subcellularLocation>
        <location evidence="1">Membrane</location>
    </subcellularLocation>
</comment>
<dbReference type="EMBL" id="BGZK01000062">
    <property type="protein sequence ID" value="GBP14174.1"/>
    <property type="molecule type" value="Genomic_DNA"/>
</dbReference>
<evidence type="ECO:0000256" key="1">
    <source>
        <dbReference type="ARBA" id="ARBA00004370"/>
    </source>
</evidence>
<evidence type="ECO:0000313" key="8">
    <source>
        <dbReference type="Proteomes" id="UP000299102"/>
    </source>
</evidence>